<keyword evidence="2" id="KW-0472">Membrane</keyword>
<gene>
    <name evidence="5" type="ORF">BQ4739_LOCUS4246</name>
</gene>
<dbReference type="PANTHER" id="PTHR45947">
    <property type="entry name" value="SULFOQUINOVOSYL TRANSFERASE SQD2"/>
    <property type="match status" value="1"/>
</dbReference>
<dbReference type="Gene3D" id="3.40.50.2000">
    <property type="entry name" value="Glycogen Phosphorylase B"/>
    <property type="match status" value="2"/>
</dbReference>
<keyword evidence="2" id="KW-0812">Transmembrane</keyword>
<dbReference type="STRING" id="3088.A0A383VGA3"/>
<keyword evidence="6" id="KW-1185">Reference proteome</keyword>
<keyword evidence="2" id="KW-1133">Transmembrane helix</keyword>
<evidence type="ECO:0000259" key="3">
    <source>
        <dbReference type="Pfam" id="PF00534"/>
    </source>
</evidence>
<feature type="transmembrane region" description="Helical" evidence="2">
    <location>
        <begin position="136"/>
        <end position="157"/>
    </location>
</feature>
<reference evidence="5 6" key="1">
    <citation type="submission" date="2016-10" db="EMBL/GenBank/DDBJ databases">
        <authorList>
            <person name="Cai Z."/>
        </authorList>
    </citation>
    <scope>NUCLEOTIDE SEQUENCE [LARGE SCALE GENOMIC DNA]</scope>
</reference>
<evidence type="ECO:0008006" key="7">
    <source>
        <dbReference type="Google" id="ProtNLM"/>
    </source>
</evidence>
<dbReference type="InterPro" id="IPR050194">
    <property type="entry name" value="Glycosyltransferase_grp1"/>
</dbReference>
<dbReference type="SUPFAM" id="SSF53756">
    <property type="entry name" value="UDP-Glycosyltransferase/glycogen phosphorylase"/>
    <property type="match status" value="1"/>
</dbReference>
<dbReference type="PANTHER" id="PTHR45947:SF3">
    <property type="entry name" value="SULFOQUINOVOSYL TRANSFERASE SQD2"/>
    <property type="match status" value="1"/>
</dbReference>
<dbReference type="EMBL" id="FNXT01000337">
    <property type="protein sequence ID" value="SZX63694.1"/>
    <property type="molecule type" value="Genomic_DNA"/>
</dbReference>
<accession>A0A383VGA3</accession>
<evidence type="ECO:0000259" key="4">
    <source>
        <dbReference type="Pfam" id="PF13439"/>
    </source>
</evidence>
<feature type="domain" description="Glycosyltransferase subfamily 4-like N-terminal" evidence="4">
    <location>
        <begin position="61"/>
        <end position="229"/>
    </location>
</feature>
<dbReference type="Pfam" id="PF13439">
    <property type="entry name" value="Glyco_transf_4"/>
    <property type="match status" value="1"/>
</dbReference>
<name>A0A383VGA3_TETOB</name>
<dbReference type="AlphaFoldDB" id="A0A383VGA3"/>
<feature type="domain" description="Glycosyl transferase family 1" evidence="3">
    <location>
        <begin position="250"/>
        <end position="398"/>
    </location>
</feature>
<dbReference type="CDD" id="cd03814">
    <property type="entry name" value="GT4-like"/>
    <property type="match status" value="1"/>
</dbReference>
<keyword evidence="1" id="KW-0328">Glycosyltransferase</keyword>
<protein>
    <recommendedName>
        <fullName evidence="7">Glycosyltransferase subfamily 4-like N-terminal domain-containing protein</fullName>
    </recommendedName>
</protein>
<evidence type="ECO:0000313" key="5">
    <source>
        <dbReference type="EMBL" id="SZX63694.1"/>
    </source>
</evidence>
<evidence type="ECO:0000256" key="2">
    <source>
        <dbReference type="SAM" id="Phobius"/>
    </source>
</evidence>
<organism evidence="5 6">
    <name type="scientific">Tetradesmus obliquus</name>
    <name type="common">Green alga</name>
    <name type="synonym">Acutodesmus obliquus</name>
    <dbReference type="NCBI Taxonomy" id="3088"/>
    <lineage>
        <taxon>Eukaryota</taxon>
        <taxon>Viridiplantae</taxon>
        <taxon>Chlorophyta</taxon>
        <taxon>core chlorophytes</taxon>
        <taxon>Chlorophyceae</taxon>
        <taxon>CS clade</taxon>
        <taxon>Sphaeropleales</taxon>
        <taxon>Scenedesmaceae</taxon>
        <taxon>Tetradesmus</taxon>
    </lineage>
</organism>
<dbReference type="InterPro" id="IPR028098">
    <property type="entry name" value="Glyco_trans_4-like_N"/>
</dbReference>
<dbReference type="Pfam" id="PF00534">
    <property type="entry name" value="Glycos_transf_1"/>
    <property type="match status" value="1"/>
</dbReference>
<proteinExistence type="predicted"/>
<dbReference type="GO" id="GO:0016757">
    <property type="term" value="F:glycosyltransferase activity"/>
    <property type="evidence" value="ECO:0007669"/>
    <property type="project" value="UniProtKB-KW"/>
</dbReference>
<evidence type="ECO:0000313" key="6">
    <source>
        <dbReference type="Proteomes" id="UP000256970"/>
    </source>
</evidence>
<keyword evidence="1" id="KW-0808">Transferase</keyword>
<sequence>MQLRAKPTATGLASRSPLKCYRPAHNRQLLVRNVAAISTAGQFTPSKVAIFVEPSPFSHISGMKNRFESLIKNLKDQGDDVMVFTPDPTPPKEFCGAQVVNVLGFKLPFYKSATLLLSLGLSIRVLYYLFKQRPQVIHVSTPGIMCFAAVLYARLLAVPLVMSYHTHIPEYIPRYTWSGLVQPMWSIIRWCTRRADLTLVTSKAMKEELERNRCRPRSIEVWQRGVDTDVFNPKHKCAAMRARMSEGHPEAPLLVYVGRLGAEKNTEALKDILLQVPGARLALVGDGPQRQELEQMFQGMPVKFMGMMKGQELSEAYASADIFVMPSETETLGFVVLEAMASGVPVVAVGAGGLTDIVAPGKTGLLYKPGEYAQAAQYVRQLIADPDMRSRIAKAARREVEMFGWSAATRVLRERQYARAVRLSIGKRRFWLLALRIGVTRLGRALLGVVVALWQQLVSKMDYARPYRTTAASASP</sequence>
<evidence type="ECO:0000256" key="1">
    <source>
        <dbReference type="ARBA" id="ARBA00022676"/>
    </source>
</evidence>
<dbReference type="InterPro" id="IPR001296">
    <property type="entry name" value="Glyco_trans_1"/>
</dbReference>
<dbReference type="Proteomes" id="UP000256970">
    <property type="component" value="Unassembled WGS sequence"/>
</dbReference>